<sequence length="703" mass="75551">MDETWFSGVEPVHAIRGRVRFRYRRRPSMPAEGRRICSAVASIEGVESVRVNERIDSLVIRFEPEVTDLSRLREGILSLTAPPLSRNAGRSRNDEASLLAVGFGGVTLMLTRWLPPWLQLPLSIAIALPVLGAAVRDLFRQGITSHVLEALAVIISIARRDYFAANTTAFLLALGEYLEHSIQRRSDDLLKHLMRPGDTEVWVERDGVELLVDARQVRTGDTVIAATGTVIPVDGTVLGGEALVNESTMTGESVPVTRRRGDTALSGTLVQEGRIRIYAERVGRHAAAARIADFVEHSLEAKSNTQLEAARLADRLVPMVLGLSGGTWVVSQDTERVAAVLQADYSCALKLATPVAFKSAMYRAGQSGMLVKGATALEKLAEADTFVFDKTGTLSSGQLQVTDSIAFDSQYTSEDLINMAASVEEHYFHPMAMAVVEAAERLPHQQHFNHKEVEFIVAHGVASSIEGRRIVVGSRHFLEEHEGIDMEPFSAVIERLRNDGKTLLYIGYGGELLGVLALKDTLRSNAAATVQRLRQLGVGRVIMLTGDQPERARLMAEHLGLDDYRAGLMPEDKALALKNLAGEGARIAFVGDGINDAPALSGAHVGMAMHHGADVARLAADITLLEDDIARVADAKALALATRGLVDSNFKLTVGLNTGILSAAAFGLLNPVAASALHNGSTIGILLRALAAPAVTGQAARAA</sequence>
<dbReference type="InterPro" id="IPR008250">
    <property type="entry name" value="ATPase_P-typ_transduc_dom_A_sf"/>
</dbReference>
<dbReference type="InterPro" id="IPR023299">
    <property type="entry name" value="ATPase_P-typ_cyto_dom_N"/>
</dbReference>
<dbReference type="EC" id="7.2.2.12" evidence="7"/>
<dbReference type="InterPro" id="IPR036412">
    <property type="entry name" value="HAD-like_sf"/>
</dbReference>
<comment type="subcellular location">
    <subcellularLocation>
        <location evidence="9">Cell membrane</location>
    </subcellularLocation>
    <subcellularLocation>
        <location evidence="1">Membrane</location>
    </subcellularLocation>
</comment>
<dbReference type="PATRIC" id="fig|1354791.3.peg.3069"/>
<keyword evidence="6" id="KW-0472">Membrane</keyword>
<dbReference type="Pfam" id="PF00702">
    <property type="entry name" value="Hydrolase"/>
    <property type="match status" value="1"/>
</dbReference>
<reference evidence="12" key="2">
    <citation type="submission" date="2014-02" db="EMBL/GenBank/DDBJ databases">
        <title>Draft Genome Sequence of extremely halophilic bacteria Halorhodospira halochloris.</title>
        <authorList>
            <person name="Singh K.S."/>
        </authorList>
    </citation>
    <scope>NUCLEOTIDE SEQUENCE [LARGE SCALE GENOMIC DNA]</scope>
    <source>
        <strain evidence="12">A</strain>
    </source>
</reference>
<evidence type="ECO:0000256" key="6">
    <source>
        <dbReference type="ARBA" id="ARBA00023136"/>
    </source>
</evidence>
<comment type="similarity">
    <text evidence="2 9">Belongs to the cation transport ATPase (P-type) (TC 3.A.3) family. Type IB subfamily.</text>
</comment>
<dbReference type="CDD" id="cd07550">
    <property type="entry name" value="P-type_ATPase_HM"/>
    <property type="match status" value="1"/>
</dbReference>
<dbReference type="AlphaFoldDB" id="W8KL55"/>
<dbReference type="GO" id="GO:0005886">
    <property type="term" value="C:plasma membrane"/>
    <property type="evidence" value="ECO:0007669"/>
    <property type="project" value="UniProtKB-SubCell"/>
</dbReference>
<keyword evidence="3" id="KW-0812">Transmembrane</keyword>
<dbReference type="HOGENOM" id="CLU_001771_6_3_6"/>
<evidence type="ECO:0000256" key="3">
    <source>
        <dbReference type="ARBA" id="ARBA00022692"/>
    </source>
</evidence>
<dbReference type="PROSITE" id="PS01229">
    <property type="entry name" value="COF_2"/>
    <property type="match status" value="1"/>
</dbReference>
<dbReference type="SFLD" id="SFLDF00027">
    <property type="entry name" value="p-type_atpase"/>
    <property type="match status" value="1"/>
</dbReference>
<organism evidence="11 12">
    <name type="scientific">Ectothiorhodospira haloalkaliphila</name>
    <dbReference type="NCBI Taxonomy" id="421628"/>
    <lineage>
        <taxon>Bacteria</taxon>
        <taxon>Pseudomonadati</taxon>
        <taxon>Pseudomonadota</taxon>
        <taxon>Gammaproteobacteria</taxon>
        <taxon>Chromatiales</taxon>
        <taxon>Ectothiorhodospiraceae</taxon>
        <taxon>Ectothiorhodospira</taxon>
    </lineage>
</organism>
<dbReference type="InterPro" id="IPR027256">
    <property type="entry name" value="P-typ_ATPase_IB"/>
</dbReference>
<dbReference type="GO" id="GO:0015086">
    <property type="term" value="F:cadmium ion transmembrane transporter activity"/>
    <property type="evidence" value="ECO:0007669"/>
    <property type="project" value="TreeGrafter"/>
</dbReference>
<dbReference type="PRINTS" id="PR00119">
    <property type="entry name" value="CATATPASE"/>
</dbReference>
<dbReference type="KEGG" id="hhc:M911_12890"/>
<dbReference type="InterPro" id="IPR023214">
    <property type="entry name" value="HAD_sf"/>
</dbReference>
<dbReference type="InterPro" id="IPR001757">
    <property type="entry name" value="P_typ_ATPase"/>
</dbReference>
<evidence type="ECO:0000256" key="5">
    <source>
        <dbReference type="ARBA" id="ARBA00022989"/>
    </source>
</evidence>
<evidence type="ECO:0000259" key="10">
    <source>
        <dbReference type="Pfam" id="PF00122"/>
    </source>
</evidence>
<proteinExistence type="inferred from homology"/>
<dbReference type="NCBIfam" id="TIGR01525">
    <property type="entry name" value="ATPase-IB_hvy"/>
    <property type="match status" value="1"/>
</dbReference>
<name>W8KL55_9GAMM</name>
<dbReference type="Gene3D" id="2.70.150.10">
    <property type="entry name" value="Calcium-transporting ATPase, cytoplasmic transduction domain A"/>
    <property type="match status" value="1"/>
</dbReference>
<dbReference type="Gene3D" id="3.40.1110.10">
    <property type="entry name" value="Calcium-transporting ATPase, cytoplasmic domain N"/>
    <property type="match status" value="1"/>
</dbReference>
<dbReference type="EMBL" id="CP007268">
    <property type="protein sequence ID" value="AHK79903.1"/>
    <property type="molecule type" value="Genomic_DNA"/>
</dbReference>
<dbReference type="SUPFAM" id="SSF56784">
    <property type="entry name" value="HAD-like"/>
    <property type="match status" value="1"/>
</dbReference>
<keyword evidence="5" id="KW-1133">Transmembrane helix</keyword>
<accession>W8KL55</accession>
<dbReference type="InterPro" id="IPR059000">
    <property type="entry name" value="ATPase_P-type_domA"/>
</dbReference>
<evidence type="ECO:0000313" key="12">
    <source>
        <dbReference type="Proteomes" id="UP000019442"/>
    </source>
</evidence>
<evidence type="ECO:0000256" key="4">
    <source>
        <dbReference type="ARBA" id="ARBA00022967"/>
    </source>
</evidence>
<keyword evidence="12" id="KW-1185">Reference proteome</keyword>
<reference evidence="11 12" key="1">
    <citation type="journal article" date="2014" name="J Genomics">
        <title>Draft Genome Sequence of the Extremely Halophilic Phototrophic Purple Sulfur Bacterium Halorhodospira halochloris.</title>
        <authorList>
            <person name="Singh K.S."/>
            <person name="Kirksey J."/>
            <person name="Hoff W.D."/>
            <person name="Deole R."/>
        </authorList>
    </citation>
    <scope>NUCLEOTIDE SEQUENCE [LARGE SCALE GENOMIC DNA]</scope>
    <source>
        <strain evidence="11 12">A</strain>
    </source>
</reference>
<dbReference type="SUPFAM" id="SSF81653">
    <property type="entry name" value="Calcium ATPase, transduction domain A"/>
    <property type="match status" value="1"/>
</dbReference>
<keyword evidence="9" id="KW-1003">Cell membrane</keyword>
<dbReference type="GO" id="GO:0005524">
    <property type="term" value="F:ATP binding"/>
    <property type="evidence" value="ECO:0007669"/>
    <property type="project" value="UniProtKB-UniRule"/>
</dbReference>
<evidence type="ECO:0000256" key="8">
    <source>
        <dbReference type="ARBA" id="ARBA00047308"/>
    </source>
</evidence>
<keyword evidence="9" id="KW-0067">ATP-binding</keyword>
<comment type="catalytic activity">
    <reaction evidence="8">
        <text>Zn(2+)(in) + ATP + H2O = Zn(2+)(out) + ADP + phosphate + H(+)</text>
        <dbReference type="Rhea" id="RHEA:20621"/>
        <dbReference type="ChEBI" id="CHEBI:15377"/>
        <dbReference type="ChEBI" id="CHEBI:15378"/>
        <dbReference type="ChEBI" id="CHEBI:29105"/>
        <dbReference type="ChEBI" id="CHEBI:30616"/>
        <dbReference type="ChEBI" id="CHEBI:43474"/>
        <dbReference type="ChEBI" id="CHEBI:456216"/>
        <dbReference type="EC" id="7.2.2.12"/>
    </reaction>
</comment>
<dbReference type="GO" id="GO:0016887">
    <property type="term" value="F:ATP hydrolysis activity"/>
    <property type="evidence" value="ECO:0007669"/>
    <property type="project" value="InterPro"/>
</dbReference>
<dbReference type="PANTHER" id="PTHR48085:SF5">
    <property type="entry name" value="CADMIUM_ZINC-TRANSPORTING ATPASE HMA4-RELATED"/>
    <property type="match status" value="1"/>
</dbReference>
<keyword evidence="9" id="KW-0547">Nucleotide-binding</keyword>
<dbReference type="SFLD" id="SFLDG00002">
    <property type="entry name" value="C1.7:_P-type_atpase_like"/>
    <property type="match status" value="1"/>
</dbReference>
<dbReference type="Gene3D" id="3.40.50.1000">
    <property type="entry name" value="HAD superfamily/HAD-like"/>
    <property type="match status" value="1"/>
</dbReference>
<keyword evidence="4" id="KW-1278">Translocase</keyword>
<evidence type="ECO:0000256" key="2">
    <source>
        <dbReference type="ARBA" id="ARBA00006024"/>
    </source>
</evidence>
<dbReference type="GO" id="GO:0046872">
    <property type="term" value="F:metal ion binding"/>
    <property type="evidence" value="ECO:0007669"/>
    <property type="project" value="UniProtKB-KW"/>
</dbReference>
<feature type="domain" description="P-type ATPase A" evidence="10">
    <location>
        <begin position="199"/>
        <end position="296"/>
    </location>
</feature>
<dbReference type="OrthoDB" id="9814270at2"/>
<dbReference type="NCBIfam" id="TIGR01494">
    <property type="entry name" value="ATPase_P-type"/>
    <property type="match status" value="1"/>
</dbReference>
<evidence type="ECO:0000256" key="1">
    <source>
        <dbReference type="ARBA" id="ARBA00004370"/>
    </source>
</evidence>
<dbReference type="Proteomes" id="UP000019442">
    <property type="component" value="Chromosome"/>
</dbReference>
<dbReference type="RefSeq" id="WP_025282401.1">
    <property type="nucleotide sequence ID" value="NZ_CP007268.1"/>
</dbReference>
<evidence type="ECO:0000256" key="7">
    <source>
        <dbReference type="ARBA" id="ARBA00039097"/>
    </source>
</evidence>
<dbReference type="SFLD" id="SFLDS00003">
    <property type="entry name" value="Haloacid_Dehalogenase"/>
    <property type="match status" value="1"/>
</dbReference>
<protein>
    <recommendedName>
        <fullName evidence="7">P-type Zn(2+) transporter</fullName>
        <ecNumber evidence="7">7.2.2.12</ecNumber>
    </recommendedName>
</protein>
<dbReference type="GO" id="GO:0016463">
    <property type="term" value="F:P-type zinc transporter activity"/>
    <property type="evidence" value="ECO:0007669"/>
    <property type="project" value="UniProtKB-EC"/>
</dbReference>
<gene>
    <name evidence="11" type="ORF">M911_12890</name>
</gene>
<dbReference type="Pfam" id="PF00122">
    <property type="entry name" value="E1-E2_ATPase"/>
    <property type="match status" value="1"/>
</dbReference>
<dbReference type="PANTHER" id="PTHR48085">
    <property type="entry name" value="CADMIUM/ZINC-TRANSPORTING ATPASE HMA2-RELATED"/>
    <property type="match status" value="1"/>
</dbReference>
<evidence type="ECO:0000256" key="9">
    <source>
        <dbReference type="RuleBase" id="RU362081"/>
    </source>
</evidence>
<evidence type="ECO:0000313" key="11">
    <source>
        <dbReference type="EMBL" id="AHK79903.1"/>
    </source>
</evidence>
<keyword evidence="9" id="KW-0479">Metal-binding</keyword>
<dbReference type="InterPro" id="IPR044492">
    <property type="entry name" value="P_typ_ATPase_HD_dom"/>
</dbReference>
<dbReference type="InterPro" id="IPR051014">
    <property type="entry name" value="Cation_Transport_ATPase_IB"/>
</dbReference>